<evidence type="ECO:0000313" key="2">
    <source>
        <dbReference type="Proteomes" id="UP000825015"/>
    </source>
</evidence>
<gene>
    <name evidence="1" type="ORF">MarbSA_12370</name>
</gene>
<accession>A0ACA8R4M1</accession>
<keyword evidence="2" id="KW-1185">Reference proteome</keyword>
<reference evidence="1" key="1">
    <citation type="submission" date="2019-06" db="EMBL/GenBank/DDBJ databases">
        <title>Complete genome sequence of Methanobrevibacter arboriphilus strain SA.</title>
        <authorList>
            <person name="Asakawa S."/>
        </authorList>
    </citation>
    <scope>NUCLEOTIDE SEQUENCE</scope>
    <source>
        <strain evidence="1">SA</strain>
    </source>
</reference>
<proteinExistence type="predicted"/>
<sequence>MQINNITILIAGVMFLGIVGAFFGHDQTLIASISGLVGYLSKDTK</sequence>
<name>A0ACA8R4M1_METAZ</name>
<dbReference type="Proteomes" id="UP000825015">
    <property type="component" value="Chromosome"/>
</dbReference>
<organism evidence="1 2">
    <name type="scientific">Methanobrevibacter arboriphilus</name>
    <dbReference type="NCBI Taxonomy" id="39441"/>
    <lineage>
        <taxon>Archaea</taxon>
        <taxon>Methanobacteriati</taxon>
        <taxon>Methanobacteriota</taxon>
        <taxon>Methanomada group</taxon>
        <taxon>Methanobacteria</taxon>
        <taxon>Methanobacteriales</taxon>
        <taxon>Methanobacteriaceae</taxon>
        <taxon>Methanobrevibacter</taxon>
    </lineage>
</organism>
<protein>
    <submittedName>
        <fullName evidence="1">Uncharacterized protein</fullName>
    </submittedName>
</protein>
<dbReference type="EMBL" id="AP019779">
    <property type="protein sequence ID" value="BBL62197.1"/>
    <property type="molecule type" value="Genomic_DNA"/>
</dbReference>
<evidence type="ECO:0000313" key="1">
    <source>
        <dbReference type="EMBL" id="BBL62197.1"/>
    </source>
</evidence>